<feature type="transmembrane region" description="Helical" evidence="1">
    <location>
        <begin position="148"/>
        <end position="165"/>
    </location>
</feature>
<dbReference type="Proteomes" id="UP000563151">
    <property type="component" value="Unassembled WGS sequence"/>
</dbReference>
<dbReference type="RefSeq" id="WP_173680428.1">
    <property type="nucleotide sequence ID" value="NZ_JAAZWO010000015.1"/>
</dbReference>
<keyword evidence="1" id="KW-1133">Transmembrane helix</keyword>
<comment type="caution">
    <text evidence="2">The sequence shown here is derived from an EMBL/GenBank/DDBJ whole genome shotgun (WGS) entry which is preliminary data.</text>
</comment>
<organism evidence="2 3">
    <name type="scientific">Clostridium tetanomorphum</name>
    <dbReference type="NCBI Taxonomy" id="1553"/>
    <lineage>
        <taxon>Bacteria</taxon>
        <taxon>Bacillati</taxon>
        <taxon>Bacillota</taxon>
        <taxon>Clostridia</taxon>
        <taxon>Eubacteriales</taxon>
        <taxon>Clostridiaceae</taxon>
        <taxon>Clostridium</taxon>
    </lineage>
</organism>
<accession>A0A923E8S8</accession>
<sequence length="250" mass="28320">MLNYIKAELYRNFNRLYFWGYTGGICIFILAINIIIKTTSIGNDVNLTVLFQAATFMLGIPVFLIVAMVDMCIAEEERNVTLKNVVSFGFERNKLVLSKIIATIILSIISAIIILTMFFGSAMILFPIGDKFSTDIIINFTKRLSGSMVLWIAAISVCSFLAFVIKSNTMFSLIYAMTFLFFKKIVLILSNLVSDKFKYIYDILITTQLDVLAKEELTNSNLSYAILIGVIYIIVFTILTMVYVKNKEIK</sequence>
<feature type="transmembrane region" description="Helical" evidence="1">
    <location>
        <begin position="48"/>
        <end position="69"/>
    </location>
</feature>
<reference evidence="2 3" key="1">
    <citation type="submission" date="2020-04" db="EMBL/GenBank/DDBJ databases">
        <title>Genomic insights into acetone-butanol-ethanol (ABE) fermentation by sequencing solventogenic clostridia strains.</title>
        <authorList>
            <person name="Brown S."/>
        </authorList>
    </citation>
    <scope>NUCLEOTIDE SEQUENCE [LARGE SCALE GENOMIC DNA]</scope>
    <source>
        <strain evidence="2 3">DJ011</strain>
    </source>
</reference>
<protein>
    <submittedName>
        <fullName evidence="2">ABC transporter permease subunit</fullName>
    </submittedName>
</protein>
<proteinExistence type="predicted"/>
<evidence type="ECO:0000313" key="3">
    <source>
        <dbReference type="Proteomes" id="UP000563151"/>
    </source>
</evidence>
<keyword evidence="3" id="KW-1185">Reference proteome</keyword>
<dbReference type="Pfam" id="PF12730">
    <property type="entry name" value="ABC2_membrane_4"/>
    <property type="match status" value="1"/>
</dbReference>
<feature type="transmembrane region" description="Helical" evidence="1">
    <location>
        <begin position="100"/>
        <end position="128"/>
    </location>
</feature>
<feature type="transmembrane region" description="Helical" evidence="1">
    <location>
        <begin position="222"/>
        <end position="244"/>
    </location>
</feature>
<dbReference type="EMBL" id="JAAZWO010000015">
    <property type="protein sequence ID" value="MBC2398563.1"/>
    <property type="molecule type" value="Genomic_DNA"/>
</dbReference>
<feature type="transmembrane region" description="Helical" evidence="1">
    <location>
        <begin position="172"/>
        <end position="193"/>
    </location>
</feature>
<feature type="transmembrane region" description="Helical" evidence="1">
    <location>
        <begin position="16"/>
        <end position="36"/>
    </location>
</feature>
<evidence type="ECO:0000256" key="1">
    <source>
        <dbReference type="SAM" id="Phobius"/>
    </source>
</evidence>
<name>A0A923E8S8_CLOTT</name>
<keyword evidence="1" id="KW-0812">Transmembrane</keyword>
<dbReference type="AlphaFoldDB" id="A0A923E8S8"/>
<gene>
    <name evidence="2" type="ORF">HGG79_12380</name>
</gene>
<evidence type="ECO:0000313" key="2">
    <source>
        <dbReference type="EMBL" id="MBC2398563.1"/>
    </source>
</evidence>
<keyword evidence="1" id="KW-0472">Membrane</keyword>